<evidence type="ECO:0000256" key="15">
    <source>
        <dbReference type="ARBA" id="ARBA00024499"/>
    </source>
</evidence>
<dbReference type="InterPro" id="IPR026890">
    <property type="entry name" value="Mononeg_mRNAcap"/>
</dbReference>
<evidence type="ECO:0000313" key="23">
    <source>
        <dbReference type="Proteomes" id="UP000679963"/>
    </source>
</evidence>
<comment type="catalytic activity">
    <reaction evidence="20">
        <text>GTP + H2O = GDP + phosphate + H(+)</text>
        <dbReference type="Rhea" id="RHEA:19669"/>
        <dbReference type="ChEBI" id="CHEBI:15377"/>
        <dbReference type="ChEBI" id="CHEBI:15378"/>
        <dbReference type="ChEBI" id="CHEBI:37565"/>
        <dbReference type="ChEBI" id="CHEBI:43474"/>
        <dbReference type="ChEBI" id="CHEBI:58189"/>
    </reaction>
</comment>
<name>A0A514DAU9_9MONO</name>
<evidence type="ECO:0000256" key="7">
    <source>
        <dbReference type="ARBA" id="ARBA00022695"/>
    </source>
</evidence>
<comment type="catalytic activity">
    <reaction evidence="18">
        <text>a 5'-end (5'-triphosphoguanosine)-adenylyl-adenylyl-cytidylyl-adenosine in mRNA + S-adenosyl-L-methionine = a 5'-end (5'-triphosphoguanosine)-(2'-O-methyladenylyl)-adenylyl-cytidylyl-adenosine in mRNA + S-adenosyl-L-homocysteine + H(+)</text>
        <dbReference type="Rhea" id="RHEA:65380"/>
        <dbReference type="Rhea" id="RHEA-COMP:16797"/>
        <dbReference type="Rhea" id="RHEA-COMP:16801"/>
        <dbReference type="ChEBI" id="CHEBI:15378"/>
        <dbReference type="ChEBI" id="CHEBI:57856"/>
        <dbReference type="ChEBI" id="CHEBI:59789"/>
        <dbReference type="ChEBI" id="CHEBI:156482"/>
        <dbReference type="ChEBI" id="CHEBI:156484"/>
    </reaction>
</comment>
<evidence type="ECO:0000256" key="1">
    <source>
        <dbReference type="ARBA" id="ARBA00004328"/>
    </source>
</evidence>
<feature type="domain" description="RdRp catalytic" evidence="21">
    <location>
        <begin position="596"/>
        <end position="773"/>
    </location>
</feature>
<dbReference type="GO" id="GO:0004482">
    <property type="term" value="F:mRNA 5'-cap (guanine-N7-)-methyltransferase activity"/>
    <property type="evidence" value="ECO:0007669"/>
    <property type="project" value="InterPro"/>
</dbReference>
<keyword evidence="11" id="KW-0693">Viral RNA replication</keyword>
<evidence type="ECO:0000313" key="22">
    <source>
        <dbReference type="EMBL" id="QDH90729.1"/>
    </source>
</evidence>
<evidence type="ECO:0000259" key="21">
    <source>
        <dbReference type="PROSITE" id="PS50526"/>
    </source>
</evidence>
<gene>
    <name evidence="22" type="ORF">H4BulkLitter234_000002</name>
</gene>
<accession>A0A514DAU9</accession>
<dbReference type="InterPro" id="IPR014023">
    <property type="entry name" value="Mononeg_RNA_pol_cat"/>
</dbReference>
<dbReference type="PROSITE" id="PS50526">
    <property type="entry name" value="RDRP_SSRNA_NEG_NONSEG"/>
    <property type="match status" value="1"/>
</dbReference>
<dbReference type="Pfam" id="PF14318">
    <property type="entry name" value="Mononeg_mRNAcap"/>
    <property type="match status" value="1"/>
</dbReference>
<evidence type="ECO:0000256" key="4">
    <source>
        <dbReference type="ARBA" id="ARBA00022664"/>
    </source>
</evidence>
<comment type="catalytic activity">
    <reaction evidence="15">
        <text>a 5'-end (5'-triphosphoguanosine)-(2'-O-methyladenylyl)-adenylyl-cytidylyl-adenosine in mRNA + S-adenosyl-L-methionine = a 5'-end (N(7)-methyl 5'-triphosphoguanosine)-(2'-O-methyladenylyl)-adenylyl-cytidylyl-adenosine in mRNA + S-adenosyl-L-homocysteine</text>
        <dbReference type="Rhea" id="RHEA:65440"/>
        <dbReference type="Rhea" id="RHEA-COMP:16798"/>
        <dbReference type="Rhea" id="RHEA-COMP:16801"/>
        <dbReference type="ChEBI" id="CHEBI:57856"/>
        <dbReference type="ChEBI" id="CHEBI:59789"/>
        <dbReference type="ChEBI" id="CHEBI:156482"/>
        <dbReference type="ChEBI" id="CHEBI:156483"/>
    </reaction>
</comment>
<keyword evidence="23" id="KW-1185">Reference proteome</keyword>
<keyword evidence="13" id="KW-0511">Multifunctional enzyme</keyword>
<comment type="subcellular location">
    <subcellularLocation>
        <location evidence="1">Virion</location>
    </subcellularLocation>
</comment>
<protein>
    <recommendedName>
        <fullName evidence="2">RNA-directed RNA polymerase</fullName>
        <ecNumber evidence="2">2.7.7.48</ecNumber>
    </recommendedName>
    <alternativeName>
        <fullName evidence="17">Replicase</fullName>
    </alternativeName>
    <alternativeName>
        <fullName evidence="16">Transcriptase</fullName>
    </alternativeName>
</protein>
<keyword evidence="10" id="KW-0946">Virion</keyword>
<evidence type="ECO:0000256" key="16">
    <source>
        <dbReference type="ARBA" id="ARBA00030436"/>
    </source>
</evidence>
<keyword evidence="4" id="KW-0507">mRNA processing</keyword>
<dbReference type="EMBL" id="MN035745">
    <property type="protein sequence ID" value="QDH90729.1"/>
    <property type="molecule type" value="Genomic_RNA"/>
</dbReference>
<evidence type="ECO:0000256" key="9">
    <source>
        <dbReference type="ARBA" id="ARBA00022840"/>
    </source>
</evidence>
<reference evidence="22 23" key="1">
    <citation type="submission" date="2019-05" db="EMBL/GenBank/DDBJ databases">
        <title>Metatranscriptomic reconstruction reveals RNA viruses with the potential to shape carbon cycling in soil.</title>
        <authorList>
            <person name="Starr E.P."/>
            <person name="Nuccio E."/>
            <person name="Pett-Ridge J."/>
            <person name="Banfield J.F."/>
            <person name="Firestone M.K."/>
        </authorList>
    </citation>
    <scope>NUCLEOTIDE SEQUENCE [LARGE SCALE GENOMIC DNA]</scope>
    <source>
        <strain evidence="22">H4_Bulk_Litter_23_scaffold_4</strain>
    </source>
</reference>
<keyword evidence="7" id="KW-0548">Nucleotidyltransferase</keyword>
<evidence type="ECO:0000256" key="14">
    <source>
        <dbReference type="ARBA" id="ARBA00024494"/>
    </source>
</evidence>
<keyword evidence="6" id="KW-0949">S-adenosyl-L-methionine</keyword>
<evidence type="ECO:0000256" key="5">
    <source>
        <dbReference type="ARBA" id="ARBA00022679"/>
    </source>
</evidence>
<evidence type="ECO:0000256" key="2">
    <source>
        <dbReference type="ARBA" id="ARBA00012494"/>
    </source>
</evidence>
<keyword evidence="12" id="KW-0506">mRNA capping</keyword>
<proteinExistence type="predicted"/>
<evidence type="ECO:0000256" key="20">
    <source>
        <dbReference type="ARBA" id="ARBA00048548"/>
    </source>
</evidence>
<dbReference type="EC" id="2.7.7.48" evidence="2"/>
<evidence type="ECO:0000256" key="12">
    <source>
        <dbReference type="ARBA" id="ARBA00023042"/>
    </source>
</evidence>
<comment type="catalytic activity">
    <reaction evidence="14">
        <text>a 5'-end triphospho-adenylyl-adenylyl-cytidylyl-adenosine in mRNA + GDP + H(+) = a 5'-end (5'-triphosphoguanosine)-adenylyl-adenylyl-cytidylyl-adenosine in mRNA + diphosphate</text>
        <dbReference type="Rhea" id="RHEA:65436"/>
        <dbReference type="Rhea" id="RHEA-COMP:16797"/>
        <dbReference type="Rhea" id="RHEA-COMP:16799"/>
        <dbReference type="ChEBI" id="CHEBI:15378"/>
        <dbReference type="ChEBI" id="CHEBI:33019"/>
        <dbReference type="ChEBI" id="CHEBI:58189"/>
        <dbReference type="ChEBI" id="CHEBI:156484"/>
        <dbReference type="ChEBI" id="CHEBI:156503"/>
        <dbReference type="EC" id="2.7.7.88"/>
    </reaction>
</comment>
<evidence type="ECO:0000256" key="17">
    <source>
        <dbReference type="ARBA" id="ARBA00031012"/>
    </source>
</evidence>
<keyword evidence="3 22" id="KW-0696">RNA-directed RNA polymerase</keyword>
<evidence type="ECO:0000256" key="8">
    <source>
        <dbReference type="ARBA" id="ARBA00022741"/>
    </source>
</evidence>
<evidence type="ECO:0000256" key="13">
    <source>
        <dbReference type="ARBA" id="ARBA00023268"/>
    </source>
</evidence>
<sequence length="1942" mass="222223">MDHSINTIFGQLSNSTVVKPLTPEKHLQSPVINTIIHRMRNIIAKFITEYRPTIVSLPNGKALHTQLRQRFGHKPELMYSSLLPKLLPYCEIFVDNKFKHPIILTPKMYPDLLTTPDAMSANLQQHMSEADYVTSIEMKCYFDWIKDIIPKKDHKSVQDKLFRNTILSTDTLNWWKYSEYWGKVVEENRVRVKTDTRKRKYVTNHHIFIMTSSFIVMYDKNGTNPRILVMEQLQLLQDSARGRFNVHLAIDMNLSNGTANLRQLVIKQLKWQDDCLRKYDNDGYDLCKAPEALMKTYLTTLTSGDVMIPSSFERTVVKIKDKERDLDKETPLVNQYTDFIKKEVTDIGDACELFGLCKLAGHPLVYAEKSGEKIRKLANGSKTTMVQAVLENRRMFRHMIVEAYIRHYHTWPKFKDEPAPGTKLHRHWVQRSSSLPLQSIDLRDYDHIRFTKLHDFSYHLDYMEYLEDKAICPGASETPFFWFSETQMGRPKQEERRLLLKTLQTDIDCHSLVERFRRGGFTDEELVVELTQKEREFKNSARCFAKMTLEVRLYWLILESNLKSIGSILFPELTMTMSEAEEKNRLYDLVKVNKPNVVRTELDLGHWNISWYEDNCKWIAEDFEDIFDMPGAWSQVFYFFNQSTIIVMDKNYLPPGATPDKSIHEWPESNVLIRRWSGGQEGIQQYLWSIATVVMAKWELRDVNASFSMAGQGDNQVFTFAFDTSTTPLHLLLEETLNKMEIRCYMLNHELKPEECIDSKTVLTYSKEIYVNGAHRMYTLKFASRAFSRADREIPSLSKDVASIMATSMAVADTLKSPVEAVRWKNAQLRLYLLGRTLTPVHKNEHHLIKMILNSRARYLFFSTLPGSLGGAPIMGWTRFFMKGEVDDLSWDVASYLSVAKHYSTVASDLTHLIRGDYSPEKPRPEDLINDPNSIPLLRPSDRLSLIKTATESKVMSMVTNKDIDGILKSYDESKELQKDLSRTKPFYPDIMQDIYKLSVPGLRERFLARFNMTRTLSKFAPSIVDQIEQANIGLMNFIHKRFRLANTERLTCNYSSPFEVCQKLRDLWKCDINNQNIGVYTPFEFALGYRSEDEPWISVQVDNDPEHLFTKPGSYSPNFGTKTRAKVSSHGYKIYDETSTVKDLKSLVLTASELGSDSTLFKLLNNIAQTRSPWTLENLSTILPVSIGGCAAHRHQRSNQAHFSTLGSRTVPTHLNYCSDDAGVLSGGFDDYPIIFQSIYLTLANLVGSISELIQIPKSWVFGLMLTDSYVSIDDTPVSIESPPTYSRKVDLSGNSLAYVNMLESYMLPDLPSPNIIPHTTSPESSPKSLLYSYFLTTLPQKLKQIDASTKTTNLPIDLMDFKEFILTPFADILDASISYIISEVLFETQGYPEKMAGMFNQLCYKMGSLLTRMFTHPLSLKLKGREARQFTQTAGTLGGLGSAQKLADELLLRVISAVQYKNIFNDVKLILVNQDLEISRLSTEKYCLFLLAGQPCHSNIWIYISPAQCRRVRVTLQDPLIQTVNHLALSAKHLMIAGSEIKLRHHFRSPPNVKITYTNHSRETLIRQLRLLKAPEIPKIPIPPTNIELTDMIPISFTRTHSQNQLLPQPQPAERNKELIKVESYLQTSRRKIGEYSGITSDWLATIRATKFNKDKKLVYCLGVGEGGSAAACLLTNVPKVCGIDLRSSFPIVAGREATYKPAEVVSKGLDSRFYWDQIVWEKGGDCLQLEQFPQGNLIVDMDLHEDKIVDQIIKMKGEGDFLWRQRVSTDWLKAILSCIPDVKAYDLTILPKLSTRIVIFHGKRTNILRENIDFSSLSILSHPKSNYIVHQGNDSLKYTSNSLKLSEQWVTSLESTTIHEIIKKSKLFADADQVDLDDTRNRLANINTLEQAQSVRDTGIINYVTLTTLTTKAIRILAKLSPASESIIKKPGLLNLPKI</sequence>
<evidence type="ECO:0000256" key="6">
    <source>
        <dbReference type="ARBA" id="ARBA00022691"/>
    </source>
</evidence>
<keyword evidence="8" id="KW-0547">Nucleotide-binding</keyword>
<keyword evidence="9" id="KW-0067">ATP-binding</keyword>
<dbReference type="Pfam" id="PF00946">
    <property type="entry name" value="Mononeg_RNA_pol"/>
    <property type="match status" value="1"/>
</dbReference>
<dbReference type="GO" id="GO:0003968">
    <property type="term" value="F:RNA-directed RNA polymerase activity"/>
    <property type="evidence" value="ECO:0007669"/>
    <property type="project" value="UniProtKB-KW"/>
</dbReference>
<dbReference type="Proteomes" id="UP000679963">
    <property type="component" value="Segment"/>
</dbReference>
<organism evidence="22 23">
    <name type="scientific">H4BulkLitter234 virus</name>
    <dbReference type="NCBI Taxonomy" id="2847102"/>
    <lineage>
        <taxon>Viruses</taxon>
        <taxon>Riboviria</taxon>
        <taxon>Orthornavirae</taxon>
        <taxon>Negarnaviricota</taxon>
        <taxon>Haploviricotina</taxon>
        <taxon>Monjiviricetes</taxon>
        <taxon>Mononegavirales</taxon>
        <taxon>Mymonaviridae</taxon>
        <taxon>Sclerotimonavirus</taxon>
        <taxon>Sclerotimonavirus terrae</taxon>
    </lineage>
</organism>
<evidence type="ECO:0000256" key="10">
    <source>
        <dbReference type="ARBA" id="ARBA00022844"/>
    </source>
</evidence>
<evidence type="ECO:0000256" key="19">
    <source>
        <dbReference type="ARBA" id="ARBA00047370"/>
    </source>
</evidence>
<comment type="catalytic activity">
    <reaction evidence="19">
        <text>a 5'-end (5'-triphosphoguanosine)-adenylyl-adenylyl-cytidylyl-adenosine in mRNA + 2 S-adenosyl-L-methionine = a 5'-end (N(7)-methyl 5'-triphosphoguanosine)-(2'-O-methyladenylyl)-adenylyl-cytidylyl-adenosine in mRNA + 2 S-adenosyl-L-homocysteine + H(+)</text>
        <dbReference type="Rhea" id="RHEA:65376"/>
        <dbReference type="Rhea" id="RHEA-COMP:16797"/>
        <dbReference type="Rhea" id="RHEA-COMP:16798"/>
        <dbReference type="ChEBI" id="CHEBI:15378"/>
        <dbReference type="ChEBI" id="CHEBI:57856"/>
        <dbReference type="ChEBI" id="CHEBI:59789"/>
        <dbReference type="ChEBI" id="CHEBI:156483"/>
        <dbReference type="ChEBI" id="CHEBI:156484"/>
        <dbReference type="EC" id="2.1.1.375"/>
    </reaction>
</comment>
<keyword evidence="5" id="KW-0808">Transferase</keyword>
<evidence type="ECO:0000256" key="11">
    <source>
        <dbReference type="ARBA" id="ARBA00022953"/>
    </source>
</evidence>
<evidence type="ECO:0000256" key="18">
    <source>
        <dbReference type="ARBA" id="ARBA00047332"/>
    </source>
</evidence>
<dbReference type="GO" id="GO:0005524">
    <property type="term" value="F:ATP binding"/>
    <property type="evidence" value="ECO:0007669"/>
    <property type="project" value="InterPro"/>
</dbReference>
<evidence type="ECO:0000256" key="3">
    <source>
        <dbReference type="ARBA" id="ARBA00022484"/>
    </source>
</evidence>